<dbReference type="SMART" id="SM00363">
    <property type="entry name" value="S4"/>
    <property type="match status" value="1"/>
</dbReference>
<dbReference type="Proteomes" id="UP000826793">
    <property type="component" value="Unassembled WGS sequence"/>
</dbReference>
<dbReference type="CDD" id="cd00165">
    <property type="entry name" value="S4"/>
    <property type="match status" value="1"/>
</dbReference>
<evidence type="ECO:0000313" key="3">
    <source>
        <dbReference type="EMBL" id="HJB98324.1"/>
    </source>
</evidence>
<evidence type="ECO:0000259" key="2">
    <source>
        <dbReference type="SMART" id="SM00363"/>
    </source>
</evidence>
<feature type="domain" description="RNA-binding S4" evidence="2">
    <location>
        <begin position="11"/>
        <end position="72"/>
    </location>
</feature>
<accession>A0A9D2SFA7</accession>
<proteinExistence type="predicted"/>
<sequence length="75" mass="8164">MEDISIYTDYIRLDAALKLSGLVDTGGQGKALIQGGQVLVNGEPCSMRGKKLRPGDCFSLGDRSFRITQGQEKLF</sequence>
<comment type="caution">
    <text evidence="3">The sequence shown here is derived from an EMBL/GenBank/DDBJ whole genome shotgun (WGS) entry which is preliminary data.</text>
</comment>
<name>A0A9D2SFA7_9FIRM</name>
<dbReference type="Pfam" id="PF13275">
    <property type="entry name" value="S4_2"/>
    <property type="match status" value="1"/>
</dbReference>
<evidence type="ECO:0000313" key="4">
    <source>
        <dbReference type="Proteomes" id="UP000826793"/>
    </source>
</evidence>
<protein>
    <submittedName>
        <fullName evidence="3">RNA-binding S4 domain-containing protein</fullName>
    </submittedName>
</protein>
<reference evidence="3" key="2">
    <citation type="submission" date="2021-04" db="EMBL/GenBank/DDBJ databases">
        <authorList>
            <person name="Gilroy R."/>
        </authorList>
    </citation>
    <scope>NUCLEOTIDE SEQUENCE</scope>
    <source>
        <strain evidence="3">CHK185-1770</strain>
    </source>
</reference>
<gene>
    <name evidence="3" type="ORF">H9710_07065</name>
</gene>
<keyword evidence="1" id="KW-0694">RNA-binding</keyword>
<dbReference type="GO" id="GO:0003723">
    <property type="term" value="F:RNA binding"/>
    <property type="evidence" value="ECO:0007669"/>
    <property type="project" value="UniProtKB-KW"/>
</dbReference>
<dbReference type="SUPFAM" id="SSF55174">
    <property type="entry name" value="Alpha-L RNA-binding motif"/>
    <property type="match status" value="1"/>
</dbReference>
<dbReference type="InterPro" id="IPR002942">
    <property type="entry name" value="S4_RNA-bd"/>
</dbReference>
<dbReference type="PROSITE" id="PS50889">
    <property type="entry name" value="S4"/>
    <property type="match status" value="1"/>
</dbReference>
<dbReference type="Gene3D" id="3.10.290.10">
    <property type="entry name" value="RNA-binding S4 domain"/>
    <property type="match status" value="1"/>
</dbReference>
<reference evidence="3" key="1">
    <citation type="journal article" date="2021" name="PeerJ">
        <title>Extensive microbial diversity within the chicken gut microbiome revealed by metagenomics and culture.</title>
        <authorList>
            <person name="Gilroy R."/>
            <person name="Ravi A."/>
            <person name="Getino M."/>
            <person name="Pursley I."/>
            <person name="Horton D.L."/>
            <person name="Alikhan N.F."/>
            <person name="Baker D."/>
            <person name="Gharbi K."/>
            <person name="Hall N."/>
            <person name="Watson M."/>
            <person name="Adriaenssens E.M."/>
            <person name="Foster-Nyarko E."/>
            <person name="Jarju S."/>
            <person name="Secka A."/>
            <person name="Antonio M."/>
            <person name="Oren A."/>
            <person name="Chaudhuri R.R."/>
            <person name="La Ragione R."/>
            <person name="Hildebrand F."/>
            <person name="Pallen M.J."/>
        </authorList>
    </citation>
    <scope>NUCLEOTIDE SEQUENCE</scope>
    <source>
        <strain evidence="3">CHK185-1770</strain>
    </source>
</reference>
<dbReference type="EMBL" id="DWXG01000053">
    <property type="protein sequence ID" value="HJB98324.1"/>
    <property type="molecule type" value="Genomic_DNA"/>
</dbReference>
<dbReference type="AlphaFoldDB" id="A0A9D2SFA7"/>
<organism evidence="3 4">
    <name type="scientific">Candidatus Acutalibacter pullicola</name>
    <dbReference type="NCBI Taxonomy" id="2838417"/>
    <lineage>
        <taxon>Bacteria</taxon>
        <taxon>Bacillati</taxon>
        <taxon>Bacillota</taxon>
        <taxon>Clostridia</taxon>
        <taxon>Eubacteriales</taxon>
        <taxon>Acutalibacteraceae</taxon>
        <taxon>Acutalibacter</taxon>
    </lineage>
</organism>
<evidence type="ECO:0000256" key="1">
    <source>
        <dbReference type="PROSITE-ProRule" id="PRU00182"/>
    </source>
</evidence>
<dbReference type="InterPro" id="IPR036986">
    <property type="entry name" value="S4_RNA-bd_sf"/>
</dbReference>